<dbReference type="AlphaFoldDB" id="A0A397H0H6"/>
<keyword evidence="11" id="KW-0446">Lipid-binding</keyword>
<evidence type="ECO:0000256" key="10">
    <source>
        <dbReference type="ARBA" id="ARBA00023098"/>
    </source>
</evidence>
<dbReference type="InterPro" id="IPR006162">
    <property type="entry name" value="Ppantetheine_attach_site"/>
</dbReference>
<dbReference type="InterPro" id="IPR009081">
    <property type="entry name" value="PP-bd_ACP"/>
</dbReference>
<feature type="region of interest" description="Disordered" evidence="16">
    <location>
        <begin position="176"/>
        <end position="240"/>
    </location>
</feature>
<keyword evidence="10" id="KW-0443">Lipid metabolism</keyword>
<dbReference type="Gene3D" id="1.10.1200.10">
    <property type="entry name" value="ACP-like"/>
    <property type="match status" value="1"/>
</dbReference>
<dbReference type="SUPFAM" id="SSF47336">
    <property type="entry name" value="ACP-like"/>
    <property type="match status" value="1"/>
</dbReference>
<evidence type="ECO:0000313" key="18">
    <source>
        <dbReference type="EMBL" id="RHZ55234.1"/>
    </source>
</evidence>
<evidence type="ECO:0000259" key="17">
    <source>
        <dbReference type="PROSITE" id="PS50075"/>
    </source>
</evidence>
<comment type="similarity">
    <text evidence="4">Belongs to the acyl carrier protein (ACP) family.</text>
</comment>
<dbReference type="GO" id="GO:0034067">
    <property type="term" value="P:protein localization to Golgi apparatus"/>
    <property type="evidence" value="ECO:0007669"/>
    <property type="project" value="UniProtKB-ARBA"/>
</dbReference>
<gene>
    <name evidence="18" type="primary">VPS74</name>
    <name evidence="18" type="ORF">CDV56_107832</name>
</gene>
<dbReference type="HAMAP" id="MF_01217">
    <property type="entry name" value="Acyl_carrier"/>
    <property type="match status" value="1"/>
</dbReference>
<evidence type="ECO:0000256" key="3">
    <source>
        <dbReference type="ARBA" id="ARBA00007284"/>
    </source>
</evidence>
<dbReference type="InterPro" id="IPR038261">
    <property type="entry name" value="GPP34-like_sf"/>
</dbReference>
<evidence type="ECO:0000256" key="12">
    <source>
        <dbReference type="ARBA" id="ARBA00023136"/>
    </source>
</evidence>
<evidence type="ECO:0000256" key="1">
    <source>
        <dbReference type="ARBA" id="ARBA00004344"/>
    </source>
</evidence>
<dbReference type="GO" id="GO:0043001">
    <property type="term" value="P:Golgi to plasma membrane protein transport"/>
    <property type="evidence" value="ECO:0007669"/>
    <property type="project" value="TreeGrafter"/>
</dbReference>
<dbReference type="GO" id="GO:0006633">
    <property type="term" value="P:fatty acid biosynthetic process"/>
    <property type="evidence" value="ECO:0007669"/>
    <property type="project" value="UniProtKB-KW"/>
</dbReference>
<accession>A0A397H0H6</accession>
<evidence type="ECO:0000256" key="11">
    <source>
        <dbReference type="ARBA" id="ARBA00023121"/>
    </source>
</evidence>
<dbReference type="GeneID" id="38129806"/>
<dbReference type="InterPro" id="IPR008628">
    <property type="entry name" value="GPP34-like"/>
</dbReference>
<protein>
    <recommendedName>
        <fullName evidence="15">Acyl carrier protein</fullName>
    </recommendedName>
</protein>
<dbReference type="NCBIfam" id="TIGR00517">
    <property type="entry name" value="acyl_carrier"/>
    <property type="match status" value="1"/>
</dbReference>
<proteinExistence type="inferred from homology"/>
<comment type="function">
    <text evidence="15">Carrier of the growing fatty acid chain in fatty acid biosynthesis.</text>
</comment>
<dbReference type="GO" id="GO:0099128">
    <property type="term" value="C:mitochondrial [2Fe-2S] assembly complex"/>
    <property type="evidence" value="ECO:0007669"/>
    <property type="project" value="UniProtKB-ARBA"/>
</dbReference>
<feature type="domain" description="Carrier" evidence="17">
    <location>
        <begin position="58"/>
        <end position="134"/>
    </location>
</feature>
<dbReference type="GO" id="GO:0032580">
    <property type="term" value="C:Golgi cisterna membrane"/>
    <property type="evidence" value="ECO:0007669"/>
    <property type="project" value="UniProtKB-SubCell"/>
</dbReference>
<dbReference type="PANTHER" id="PTHR12704">
    <property type="entry name" value="TRANS-GOLGI PROTEIN GMX33"/>
    <property type="match status" value="1"/>
</dbReference>
<organism evidence="18 19">
    <name type="scientific">Aspergillus thermomutatus</name>
    <name type="common">Neosartorya pseudofischeri</name>
    <dbReference type="NCBI Taxonomy" id="41047"/>
    <lineage>
        <taxon>Eukaryota</taxon>
        <taxon>Fungi</taxon>
        <taxon>Dikarya</taxon>
        <taxon>Ascomycota</taxon>
        <taxon>Pezizomycotina</taxon>
        <taxon>Eurotiomycetes</taxon>
        <taxon>Eurotiomycetidae</taxon>
        <taxon>Eurotiales</taxon>
        <taxon>Aspergillaceae</taxon>
        <taxon>Aspergillus</taxon>
        <taxon>Aspergillus subgen. Fumigati</taxon>
    </lineage>
</organism>
<dbReference type="InterPro" id="IPR003231">
    <property type="entry name" value="ACP"/>
</dbReference>
<keyword evidence="9" id="KW-0333">Golgi apparatus</keyword>
<evidence type="ECO:0000256" key="5">
    <source>
        <dbReference type="ARBA" id="ARBA00022450"/>
    </source>
</evidence>
<dbReference type="OrthoDB" id="2189106at2759"/>
<dbReference type="GO" id="GO:0000139">
    <property type="term" value="C:Golgi membrane"/>
    <property type="evidence" value="ECO:0007669"/>
    <property type="project" value="GOC"/>
</dbReference>
<dbReference type="GO" id="GO:0006890">
    <property type="term" value="P:retrograde vesicle-mediated transport, Golgi to endoplasmic reticulum"/>
    <property type="evidence" value="ECO:0007669"/>
    <property type="project" value="TreeGrafter"/>
</dbReference>
<keyword evidence="12" id="KW-0472">Membrane</keyword>
<evidence type="ECO:0000256" key="4">
    <source>
        <dbReference type="ARBA" id="ARBA00010930"/>
    </source>
</evidence>
<dbReference type="RefSeq" id="XP_026614259.1">
    <property type="nucleotide sequence ID" value="XM_026761451.1"/>
</dbReference>
<dbReference type="FunFam" id="1.10.1200.10:FF:000003">
    <property type="entry name" value="Acyl carrier protein"/>
    <property type="match status" value="1"/>
</dbReference>
<comment type="function">
    <text evidence="14">Phosphatidylinositol-4-phosphate-binding protein that links Golgi membranes to the cytoskeleton and may participate in the tensile force required for vesicle budding from the Golgi. Thereby, may play a role in Golgi membrane trafficking and could indirectly give its flattened shape to the Golgi apparatus. May also bind to the coatomer to regulate Golgi membrane trafficking. May play a role in anterograde transport from the Golgi to the plasma membrane and regulate secretion. Mediates the cis and medial Golgi localization of mannosyltransferases through direct binding of their cytosolic domains. Involved in vacuolar protein sorting.</text>
</comment>
<dbReference type="PROSITE" id="PS00012">
    <property type="entry name" value="PHOSPHOPANTETHEINE"/>
    <property type="match status" value="1"/>
</dbReference>
<evidence type="ECO:0000256" key="8">
    <source>
        <dbReference type="ARBA" id="ARBA00022832"/>
    </source>
</evidence>
<sequence length="522" mass="57778">MFRSAVVRSLRASVPRAVRTPVAFQIRSSPVARPAQFAPRFAYQGVRLYSAPAGLNKEEVEGRIVNLLKNFDKVSDASKINGSSHFSNDLGLDSLDTVEVVMAIEEEFSIEIPDKEADTIHSVDKAVEYILAQPDEVSPPAPHGRPLIITTCSSSSPLSVTVLYLDILMASAGGLTRRRGGGRVAGGDDNDDSRVSSPVSRNGSALDHRGPEAASFTSSENGHKIAFDPRDLSETEERSKQPKLTLMEEVLLLGLKDKQGYLSFWNENISYALRGCIVIELALRGRISMQKDSSRRRFPLADRVIEVIDDTLTGEVLLDEALKMMKSSEKMSVNSWIDLMSGETWNLMKIGYQLKQVRERLAKGLVDKGILRTEKRNFLLFDMATHPVADGGAKDDLHRRVRNVCSSRTVILPANQWLPEDAEFRYLRTVTMVCAAYAANVLENALVTMSHEARERAFAQVDELLAEYSQWPFARRPGGSQAIGANLAQAINDEVNKAKDRELQLEIVAACLSVFTRLDSLL</sequence>
<name>A0A397H0H6_ASPTH</name>
<evidence type="ECO:0000256" key="16">
    <source>
        <dbReference type="SAM" id="MobiDB-lite"/>
    </source>
</evidence>
<dbReference type="VEuPathDB" id="FungiDB:CDV56_107832"/>
<evidence type="ECO:0000256" key="2">
    <source>
        <dbReference type="ARBA" id="ARBA00005194"/>
    </source>
</evidence>
<comment type="subcellular location">
    <subcellularLocation>
        <location evidence="1">Golgi apparatus</location>
        <location evidence="1">Golgi stack membrane</location>
        <topology evidence="1">Peripheral membrane protein</topology>
        <orientation evidence="1">Cytoplasmic side</orientation>
    </subcellularLocation>
</comment>
<dbReference type="PROSITE" id="PS50075">
    <property type="entry name" value="CARRIER"/>
    <property type="match status" value="1"/>
</dbReference>
<dbReference type="Gene3D" id="1.10.3630.10">
    <property type="entry name" value="yeast vps74-n-term truncation variant domain like"/>
    <property type="match status" value="1"/>
</dbReference>
<dbReference type="InterPro" id="IPR036736">
    <property type="entry name" value="ACP-like_sf"/>
</dbReference>
<dbReference type="Pfam" id="PF00550">
    <property type="entry name" value="PP-binding"/>
    <property type="match status" value="1"/>
</dbReference>
<dbReference type="Proteomes" id="UP000215305">
    <property type="component" value="Unassembled WGS sequence"/>
</dbReference>
<comment type="similarity">
    <text evidence="3">Belongs to the GOLPH3/VPS74 family.</text>
</comment>
<comment type="pathway">
    <text evidence="2">Lipid metabolism; fatty acid biosynthesis.</text>
</comment>
<keyword evidence="8" id="KW-0276">Fatty acid metabolism</keyword>
<evidence type="ECO:0000256" key="6">
    <source>
        <dbReference type="ARBA" id="ARBA00022516"/>
    </source>
</evidence>
<dbReference type="PANTHER" id="PTHR12704:SF2">
    <property type="entry name" value="GOLGI PHOSPHOPROTEIN 3 HOMOLOG SAURON"/>
    <property type="match status" value="1"/>
</dbReference>
<dbReference type="GO" id="GO:0070273">
    <property type="term" value="F:phosphatidylinositol-4-phosphate binding"/>
    <property type="evidence" value="ECO:0007669"/>
    <property type="project" value="InterPro"/>
</dbReference>
<keyword evidence="19" id="KW-1185">Reference proteome</keyword>
<comment type="caution">
    <text evidence="18">The sequence shown here is derived from an EMBL/GenBank/DDBJ whole genome shotgun (WGS) entry which is preliminary data.</text>
</comment>
<feature type="compositionally biased region" description="Basic and acidic residues" evidence="16">
    <location>
        <begin position="221"/>
        <end position="240"/>
    </location>
</feature>
<reference evidence="18" key="1">
    <citation type="submission" date="2018-08" db="EMBL/GenBank/DDBJ databases">
        <title>Draft genome sequence of azole-resistant Aspergillus thermomutatus (Neosartorya pseudofischeri) strain HMR AF 39, isolated from a human nasal aspirate.</title>
        <authorList>
            <person name="Parent-Michaud M."/>
            <person name="Dufresne P.J."/>
            <person name="Fournier E."/>
            <person name="Martineau C."/>
            <person name="Moreira S."/>
            <person name="Perkins V."/>
            <person name="De Repentigny L."/>
            <person name="Dufresne S.F."/>
        </authorList>
    </citation>
    <scope>NUCLEOTIDE SEQUENCE [LARGE SCALE GENOMIC DNA]</scope>
    <source>
        <strain evidence="18">HMR AF 39</strain>
    </source>
</reference>
<evidence type="ECO:0000256" key="14">
    <source>
        <dbReference type="ARBA" id="ARBA00058727"/>
    </source>
</evidence>
<keyword evidence="7" id="KW-0597">Phosphoprotein</keyword>
<dbReference type="GO" id="GO:0005802">
    <property type="term" value="C:trans-Golgi network"/>
    <property type="evidence" value="ECO:0007669"/>
    <property type="project" value="TreeGrafter"/>
</dbReference>
<evidence type="ECO:0000313" key="19">
    <source>
        <dbReference type="Proteomes" id="UP000215305"/>
    </source>
</evidence>
<dbReference type="FunFam" id="1.10.3630.10:FF:000002">
    <property type="entry name" value="Vacuolar sorting-associated 74 protein"/>
    <property type="match status" value="1"/>
</dbReference>
<evidence type="ECO:0000256" key="13">
    <source>
        <dbReference type="ARBA" id="ARBA00023160"/>
    </source>
</evidence>
<dbReference type="STRING" id="41047.A0A397H0H6"/>
<keyword evidence="13 15" id="KW-0275">Fatty acid biosynthesis</keyword>
<dbReference type="GO" id="GO:0007030">
    <property type="term" value="P:Golgi organization"/>
    <property type="evidence" value="ECO:0007669"/>
    <property type="project" value="TreeGrafter"/>
</dbReference>
<dbReference type="Pfam" id="PF05719">
    <property type="entry name" value="GPP34"/>
    <property type="match status" value="1"/>
</dbReference>
<keyword evidence="5 15" id="KW-0596">Phosphopantetheine</keyword>
<evidence type="ECO:0000256" key="7">
    <source>
        <dbReference type="ARBA" id="ARBA00022553"/>
    </source>
</evidence>
<keyword evidence="6 15" id="KW-0444">Lipid biosynthesis</keyword>
<evidence type="ECO:0000256" key="9">
    <source>
        <dbReference type="ARBA" id="ARBA00023034"/>
    </source>
</evidence>
<dbReference type="EMBL" id="NKHU02000102">
    <property type="protein sequence ID" value="RHZ55234.1"/>
    <property type="molecule type" value="Genomic_DNA"/>
</dbReference>
<dbReference type="GO" id="GO:0048194">
    <property type="term" value="P:Golgi vesicle budding"/>
    <property type="evidence" value="ECO:0007669"/>
    <property type="project" value="TreeGrafter"/>
</dbReference>
<evidence type="ECO:0000256" key="15">
    <source>
        <dbReference type="RuleBase" id="RU000722"/>
    </source>
</evidence>